<evidence type="ECO:0000313" key="7">
    <source>
        <dbReference type="EMBL" id="KAA0874510.1"/>
    </source>
</evidence>
<evidence type="ECO:0000256" key="4">
    <source>
        <dbReference type="ARBA" id="ARBA00022694"/>
    </source>
</evidence>
<dbReference type="EMBL" id="SMRS01000006">
    <property type="protein sequence ID" value="KAA0874510.1"/>
    <property type="molecule type" value="Genomic_DNA"/>
</dbReference>
<feature type="domain" description="DTW" evidence="6">
    <location>
        <begin position="39"/>
        <end position="230"/>
    </location>
</feature>
<feature type="compositionally biased region" description="Basic and acidic residues" evidence="5">
    <location>
        <begin position="1"/>
        <end position="15"/>
    </location>
</feature>
<proteinExistence type="predicted"/>
<dbReference type="OrthoDB" id="370626at2"/>
<evidence type="ECO:0000256" key="2">
    <source>
        <dbReference type="ARBA" id="ARBA00022679"/>
    </source>
</evidence>
<reference evidence="7 8" key="1">
    <citation type="submission" date="2019-03" db="EMBL/GenBank/DDBJ databases">
        <title>Nitrincola sp. nov. isolated from an Indian soda lake.</title>
        <authorList>
            <person name="Joshi A."/>
            <person name="Thite S.V."/>
            <person name="Joseph N."/>
            <person name="Dhotre D."/>
            <person name="Moorthy M."/>
            <person name="Shouche Y.S."/>
        </authorList>
    </citation>
    <scope>NUCLEOTIDE SEQUENCE [LARGE SCALE GENOMIC DNA]</scope>
    <source>
        <strain evidence="7 8">MEB193</strain>
    </source>
</reference>
<accession>A0A5A9W146</accession>
<dbReference type="InterPro" id="IPR039262">
    <property type="entry name" value="DTWD2/TAPT"/>
</dbReference>
<dbReference type="EC" id="2.5.1.25" evidence="1"/>
<keyword evidence="3" id="KW-0949">S-adenosyl-L-methionine</keyword>
<dbReference type="InterPro" id="IPR005636">
    <property type="entry name" value="DTW"/>
</dbReference>
<dbReference type="AlphaFoldDB" id="A0A5A9W146"/>
<dbReference type="Proteomes" id="UP000325302">
    <property type="component" value="Unassembled WGS sequence"/>
</dbReference>
<keyword evidence="2" id="KW-0808">Transferase</keyword>
<feature type="region of interest" description="Disordered" evidence="5">
    <location>
        <begin position="1"/>
        <end position="21"/>
    </location>
</feature>
<evidence type="ECO:0000259" key="6">
    <source>
        <dbReference type="SMART" id="SM01144"/>
    </source>
</evidence>
<dbReference type="RefSeq" id="WP_149391241.1">
    <property type="nucleotide sequence ID" value="NZ_SMRS01000006.1"/>
</dbReference>
<name>A0A5A9W146_9GAMM</name>
<keyword evidence="4" id="KW-0819">tRNA processing</keyword>
<sequence>MLEGYSEKSRNDAKGESVSNIDKSKMMPARRPFLARGSKVKRCPACQLAISFCACQDYKQVQSIADFWLLMHHDEFYKPSNTGQLILKTFPQSGCSEWARLQMAESFELLLQRRQHNACLVFPIESDYVHREVTDLETLGDTPLFIILDGTWRQARRMFRHSPYLAQLPVFQPQVERGSHYQLRSSGPEHHLCTAEIAVAVLEQLGDETAAAALAHNFALFNQRYAASKGRFLPDNVS</sequence>
<dbReference type="SMART" id="SM01144">
    <property type="entry name" value="DTW"/>
    <property type="match status" value="1"/>
</dbReference>
<dbReference type="PANTHER" id="PTHR21392">
    <property type="entry name" value="TRNA-URIDINE AMINOCARBOXYPROPYLTRANSFERASE 2"/>
    <property type="match status" value="1"/>
</dbReference>
<evidence type="ECO:0000313" key="8">
    <source>
        <dbReference type="Proteomes" id="UP000325302"/>
    </source>
</evidence>
<evidence type="ECO:0000256" key="3">
    <source>
        <dbReference type="ARBA" id="ARBA00022691"/>
    </source>
</evidence>
<gene>
    <name evidence="7" type="ORF">E1H14_09585</name>
</gene>
<dbReference type="GO" id="GO:0016432">
    <property type="term" value="F:tRNA-uridine aminocarboxypropyltransferase activity"/>
    <property type="evidence" value="ECO:0007669"/>
    <property type="project" value="UniProtKB-EC"/>
</dbReference>
<dbReference type="GO" id="GO:0008033">
    <property type="term" value="P:tRNA processing"/>
    <property type="evidence" value="ECO:0007669"/>
    <property type="project" value="UniProtKB-KW"/>
</dbReference>
<evidence type="ECO:0000256" key="5">
    <source>
        <dbReference type="SAM" id="MobiDB-lite"/>
    </source>
</evidence>
<comment type="caution">
    <text evidence="7">The sequence shown here is derived from an EMBL/GenBank/DDBJ whole genome shotgun (WGS) entry which is preliminary data.</text>
</comment>
<organism evidence="7 8">
    <name type="scientific">Nitrincola tapanii</name>
    <dbReference type="NCBI Taxonomy" id="1708751"/>
    <lineage>
        <taxon>Bacteria</taxon>
        <taxon>Pseudomonadati</taxon>
        <taxon>Pseudomonadota</taxon>
        <taxon>Gammaproteobacteria</taxon>
        <taxon>Oceanospirillales</taxon>
        <taxon>Oceanospirillaceae</taxon>
        <taxon>Nitrincola</taxon>
    </lineage>
</organism>
<keyword evidence="8" id="KW-1185">Reference proteome</keyword>
<dbReference type="PANTHER" id="PTHR21392:SF1">
    <property type="entry name" value="TRNA-URIDINE AMINOCARBOXYPROPYLTRANSFERASE"/>
    <property type="match status" value="1"/>
</dbReference>
<dbReference type="Pfam" id="PF03942">
    <property type="entry name" value="DTW"/>
    <property type="match status" value="1"/>
</dbReference>
<evidence type="ECO:0000256" key="1">
    <source>
        <dbReference type="ARBA" id="ARBA00012386"/>
    </source>
</evidence>
<protein>
    <recommendedName>
        <fullName evidence="1">tRNA-uridine aminocarboxypropyltransferase</fullName>
        <ecNumber evidence="1">2.5.1.25</ecNumber>
    </recommendedName>
</protein>